<organism evidence="10 11">
    <name type="scientific">[Candida] arabinofermentans NRRL YB-2248</name>
    <dbReference type="NCBI Taxonomy" id="983967"/>
    <lineage>
        <taxon>Eukaryota</taxon>
        <taxon>Fungi</taxon>
        <taxon>Dikarya</taxon>
        <taxon>Ascomycota</taxon>
        <taxon>Saccharomycotina</taxon>
        <taxon>Pichiomycetes</taxon>
        <taxon>Pichiales</taxon>
        <taxon>Pichiaceae</taxon>
        <taxon>Ogataea</taxon>
        <taxon>Ogataea/Candida clade</taxon>
    </lineage>
</organism>
<feature type="transmembrane region" description="Helical" evidence="8">
    <location>
        <begin position="30"/>
        <end position="47"/>
    </location>
</feature>
<dbReference type="AlphaFoldDB" id="A0A1E4T6F0"/>
<dbReference type="InterPro" id="IPR020846">
    <property type="entry name" value="MFS_dom"/>
</dbReference>
<sequence>MFLLTPLRKFRDWEIPERLLIENYVADKNLIKSIIALSCLAIFFFGYDQGMMSGVNNSPEYVGRMKIGYWDESGAVTVTDSTKQGGIVAIYYLGTLVGAIFGGYVSDEVGRIKSIGLGTIIAIVGAIVQGCSRDTPMMCGTRFFTGIGTGILNAVVPVYSSECASHLSRGAAIALEFTLNIFGVCLAYWLAYGLSYIGILSQFRWRFPIFFQIIPLAFLVAIVWFFPESPRYLIKSGKYDRAKKLLIQLRGEDGGQREFEEIIAAFDYEKDSALSTNYVRMFFDWYSGSKEAIKKAKKLHIARRIQLVIWLQIMQEWTGIAGITVYQTDIFTQAGYSSGKSQWLAAVNNTIYTLSTVLAIYTIDRFGRRFANFWGLGSMGVCMFLAGGLSKAQQLHPDNKNFGAAATAFVFLFTAIFGATLLMTPWILPSEVFPLKLRAAGNAMGVVGWSIGNGWLMLMSPIMFNAIHEKTLYIFGACNFLTIVMVYFLYPETANRSLEDIDFLFASESWLVSKCEAEFAKIIAERHELLNQAHEMTNDMKAEAKYVEQTSDAESTDNAET</sequence>
<dbReference type="Proteomes" id="UP000094801">
    <property type="component" value="Unassembled WGS sequence"/>
</dbReference>
<comment type="subcellular location">
    <subcellularLocation>
        <location evidence="1">Membrane</location>
        <topology evidence="1">Multi-pass membrane protein</topology>
    </subcellularLocation>
</comment>
<evidence type="ECO:0000313" key="10">
    <source>
        <dbReference type="EMBL" id="ODV87334.1"/>
    </source>
</evidence>
<feature type="transmembrane region" description="Helical" evidence="8">
    <location>
        <begin position="471"/>
        <end position="490"/>
    </location>
</feature>
<evidence type="ECO:0000256" key="3">
    <source>
        <dbReference type="ARBA" id="ARBA00022448"/>
    </source>
</evidence>
<evidence type="ECO:0000313" key="11">
    <source>
        <dbReference type="Proteomes" id="UP000094801"/>
    </source>
</evidence>
<name>A0A1E4T6F0_9ASCO</name>
<dbReference type="NCBIfam" id="TIGR00879">
    <property type="entry name" value="SP"/>
    <property type="match status" value="1"/>
</dbReference>
<dbReference type="InterPro" id="IPR003663">
    <property type="entry name" value="Sugar/inositol_transpt"/>
</dbReference>
<dbReference type="GO" id="GO:0016020">
    <property type="term" value="C:membrane"/>
    <property type="evidence" value="ECO:0007669"/>
    <property type="project" value="UniProtKB-SubCell"/>
</dbReference>
<feature type="transmembrane region" description="Helical" evidence="8">
    <location>
        <begin position="402"/>
        <end position="428"/>
    </location>
</feature>
<dbReference type="PANTHER" id="PTHR48022">
    <property type="entry name" value="PLASTIDIC GLUCOSE TRANSPORTER 4"/>
    <property type="match status" value="1"/>
</dbReference>
<dbReference type="PANTHER" id="PTHR48022:SF78">
    <property type="entry name" value="MONOSACCHARIDE TRANSPORTER, PUTATIVE (AFU_ORTHOLOGUE AFUA_2G02110)-RELATED"/>
    <property type="match status" value="1"/>
</dbReference>
<feature type="domain" description="Major facilitator superfamily (MFS) profile" evidence="9">
    <location>
        <begin position="34"/>
        <end position="494"/>
    </location>
</feature>
<feature type="transmembrane region" description="Helical" evidence="8">
    <location>
        <begin position="207"/>
        <end position="226"/>
    </location>
</feature>
<dbReference type="InterPro" id="IPR050360">
    <property type="entry name" value="MFS_Sugar_Transporters"/>
</dbReference>
<dbReference type="SUPFAM" id="SSF103473">
    <property type="entry name" value="MFS general substrate transporter"/>
    <property type="match status" value="1"/>
</dbReference>
<dbReference type="InterPro" id="IPR005829">
    <property type="entry name" value="Sugar_transporter_CS"/>
</dbReference>
<gene>
    <name evidence="10" type="ORF">CANARDRAFT_5880</name>
</gene>
<evidence type="ECO:0000256" key="7">
    <source>
        <dbReference type="RuleBase" id="RU003346"/>
    </source>
</evidence>
<dbReference type="PRINTS" id="PR00171">
    <property type="entry name" value="SUGRTRNSPORT"/>
</dbReference>
<dbReference type="InterPro" id="IPR036259">
    <property type="entry name" value="MFS_trans_sf"/>
</dbReference>
<dbReference type="EMBL" id="KV453848">
    <property type="protein sequence ID" value="ODV87334.1"/>
    <property type="molecule type" value="Genomic_DNA"/>
</dbReference>
<evidence type="ECO:0000256" key="5">
    <source>
        <dbReference type="ARBA" id="ARBA00022989"/>
    </source>
</evidence>
<evidence type="ECO:0000256" key="1">
    <source>
        <dbReference type="ARBA" id="ARBA00004141"/>
    </source>
</evidence>
<proteinExistence type="inferred from homology"/>
<feature type="transmembrane region" description="Helical" evidence="8">
    <location>
        <begin position="172"/>
        <end position="195"/>
    </location>
</feature>
<keyword evidence="6 8" id="KW-0472">Membrane</keyword>
<evidence type="ECO:0000256" key="8">
    <source>
        <dbReference type="SAM" id="Phobius"/>
    </source>
</evidence>
<dbReference type="FunFam" id="1.20.1250.20:FF:000090">
    <property type="entry name" value="MFS sugar transporter, putative"/>
    <property type="match status" value="1"/>
</dbReference>
<dbReference type="Gene3D" id="1.20.1250.20">
    <property type="entry name" value="MFS general substrate transporter like domains"/>
    <property type="match status" value="1"/>
</dbReference>
<feature type="transmembrane region" description="Helical" evidence="8">
    <location>
        <begin position="440"/>
        <end position="459"/>
    </location>
</feature>
<dbReference type="PROSITE" id="PS00217">
    <property type="entry name" value="SUGAR_TRANSPORT_2"/>
    <property type="match status" value="1"/>
</dbReference>
<keyword evidence="11" id="KW-1185">Reference proteome</keyword>
<protein>
    <recommendedName>
        <fullName evidence="9">Major facilitator superfamily (MFS) profile domain-containing protein</fullName>
    </recommendedName>
</protein>
<dbReference type="Pfam" id="PF00083">
    <property type="entry name" value="Sugar_tr"/>
    <property type="match status" value="1"/>
</dbReference>
<accession>A0A1E4T6F0</accession>
<feature type="transmembrane region" description="Helical" evidence="8">
    <location>
        <begin position="112"/>
        <end position="131"/>
    </location>
</feature>
<comment type="similarity">
    <text evidence="2 7">Belongs to the major facilitator superfamily. Sugar transporter (TC 2.A.1.1) family.</text>
</comment>
<keyword evidence="3 7" id="KW-0813">Transport</keyword>
<feature type="transmembrane region" description="Helical" evidence="8">
    <location>
        <begin position="343"/>
        <end position="363"/>
    </location>
</feature>
<keyword evidence="5 8" id="KW-1133">Transmembrane helix</keyword>
<dbReference type="OrthoDB" id="2544694at2759"/>
<dbReference type="InterPro" id="IPR005828">
    <property type="entry name" value="MFS_sugar_transport-like"/>
</dbReference>
<evidence type="ECO:0000256" key="6">
    <source>
        <dbReference type="ARBA" id="ARBA00023136"/>
    </source>
</evidence>
<evidence type="ECO:0000256" key="2">
    <source>
        <dbReference type="ARBA" id="ARBA00010992"/>
    </source>
</evidence>
<dbReference type="STRING" id="983967.A0A1E4T6F0"/>
<dbReference type="PROSITE" id="PS50850">
    <property type="entry name" value="MFS"/>
    <property type="match status" value="1"/>
</dbReference>
<keyword evidence="4 8" id="KW-0812">Transmembrane</keyword>
<reference evidence="11" key="1">
    <citation type="submission" date="2016-04" db="EMBL/GenBank/DDBJ databases">
        <title>Comparative genomics of biotechnologically important yeasts.</title>
        <authorList>
            <consortium name="DOE Joint Genome Institute"/>
            <person name="Riley R."/>
            <person name="Haridas S."/>
            <person name="Wolfe K.H."/>
            <person name="Lopes M.R."/>
            <person name="Hittinger C.T."/>
            <person name="Goker M."/>
            <person name="Salamov A."/>
            <person name="Wisecaver J."/>
            <person name="Long T.M."/>
            <person name="Aerts A.L."/>
            <person name="Barry K."/>
            <person name="Choi C."/>
            <person name="Clum A."/>
            <person name="Coughlan A.Y."/>
            <person name="Deshpande S."/>
            <person name="Douglass A.P."/>
            <person name="Hanson S.J."/>
            <person name="Klenk H.-P."/>
            <person name="Labutti K."/>
            <person name="Lapidus A."/>
            <person name="Lindquist E."/>
            <person name="Lipzen A."/>
            <person name="Meier-Kolthoff J.P."/>
            <person name="Ohm R.A."/>
            <person name="Otillar R.P."/>
            <person name="Pangilinan J."/>
            <person name="Peng Y."/>
            <person name="Rokas A."/>
            <person name="Rosa C.A."/>
            <person name="Scheuner C."/>
            <person name="Sibirny A.A."/>
            <person name="Slot J.C."/>
            <person name="Stielow J.B."/>
            <person name="Sun H."/>
            <person name="Kurtzman C.P."/>
            <person name="Blackwell M."/>
            <person name="Grigoriev I.V."/>
            <person name="Jeffries T.W."/>
        </authorList>
    </citation>
    <scope>NUCLEOTIDE SEQUENCE [LARGE SCALE GENOMIC DNA]</scope>
    <source>
        <strain evidence="11">NRRL YB-2248</strain>
    </source>
</reference>
<dbReference type="PROSITE" id="PS00216">
    <property type="entry name" value="SUGAR_TRANSPORT_1"/>
    <property type="match status" value="1"/>
</dbReference>
<evidence type="ECO:0000256" key="4">
    <source>
        <dbReference type="ARBA" id="ARBA00022692"/>
    </source>
</evidence>
<dbReference type="GO" id="GO:0005351">
    <property type="term" value="F:carbohydrate:proton symporter activity"/>
    <property type="evidence" value="ECO:0007669"/>
    <property type="project" value="TreeGrafter"/>
</dbReference>
<evidence type="ECO:0000259" key="9">
    <source>
        <dbReference type="PROSITE" id="PS50850"/>
    </source>
</evidence>
<feature type="transmembrane region" description="Helical" evidence="8">
    <location>
        <begin position="89"/>
        <end position="106"/>
    </location>
</feature>
<feature type="transmembrane region" description="Helical" evidence="8">
    <location>
        <begin position="370"/>
        <end position="390"/>
    </location>
</feature>